<keyword evidence="4" id="KW-1185">Reference proteome</keyword>
<accession>A0A2Z6ICW5</accession>
<dbReference type="EMBL" id="AP018786">
    <property type="protein sequence ID" value="BBF23487.1"/>
    <property type="molecule type" value="Genomic_DNA"/>
</dbReference>
<sequence>MLGAAVASSIALALSSPARAGFLEDYYDSVGAQGAVTPAGVYQSQGMGVATGGSFVVKVPRKDFTPVAIEAPHLKAGCGGIDVFLGAFALPSREEFVSFLRSIGSAMPGLAFQLALQYLSPDLNEQVTSFRDLIMKMTDKYSDSCVAAQTVMQGAAELYMSNRQERAKTSLVASGEVSDASEADRVTRTDGSKSLTAAPTRKDANGNIVEATELNLTWSLLKGGKWGSSVDEETLETMMTLLGTVIYTKSGTGESAVIADRTIGARDILNDLYGAVGEAKTKGKRLVCDEPVKCLNPKETDASDLNLVNAVYEAALRYRKSLVERNRAAVSERDILLLGNVSSLPLLRLVEVSSSPRIPALSDQLLRIYSEAAAYEGLTTALSALTDDVRRLIESSSARSATSFNEQHAKNLEDRLKTVTAELHARESHLYEAMSRAQDYALQVEHIERSVFGTAAVKTVTALPAMTGGAR</sequence>
<dbReference type="Proteomes" id="UP000271003">
    <property type="component" value="Chromosome"/>
</dbReference>
<evidence type="ECO:0000256" key="1">
    <source>
        <dbReference type="SAM" id="MobiDB-lite"/>
    </source>
</evidence>
<feature type="chain" id="PRO_5016418138" evidence="2">
    <location>
        <begin position="21"/>
        <end position="471"/>
    </location>
</feature>
<keyword evidence="2" id="KW-0732">Signal</keyword>
<proteinExistence type="predicted"/>
<gene>
    <name evidence="3" type="ORF">SUTMEG_13780</name>
</gene>
<name>A0A2Z6ICW5_9BURK</name>
<feature type="region of interest" description="Disordered" evidence="1">
    <location>
        <begin position="170"/>
        <end position="201"/>
    </location>
</feature>
<dbReference type="KEGG" id="sutt:SUTMEG_13780"/>
<feature type="signal peptide" evidence="2">
    <location>
        <begin position="1"/>
        <end position="20"/>
    </location>
</feature>
<protein>
    <submittedName>
        <fullName evidence="3">Conjugal transfer pilus assembly protein TraH</fullName>
    </submittedName>
</protein>
<evidence type="ECO:0000256" key="2">
    <source>
        <dbReference type="SAM" id="SignalP"/>
    </source>
</evidence>
<feature type="compositionally biased region" description="Basic and acidic residues" evidence="1">
    <location>
        <begin position="182"/>
        <end position="191"/>
    </location>
</feature>
<dbReference type="AlphaFoldDB" id="A0A2Z6ICW5"/>
<dbReference type="Pfam" id="PF06122">
    <property type="entry name" value="TraH"/>
    <property type="match status" value="1"/>
</dbReference>
<evidence type="ECO:0000313" key="3">
    <source>
        <dbReference type="EMBL" id="BBF23487.1"/>
    </source>
</evidence>
<dbReference type="InterPro" id="IPR010927">
    <property type="entry name" value="T4SS_TraH"/>
</dbReference>
<reference evidence="3 4" key="1">
    <citation type="journal article" date="2018" name="Int. J. Syst. Evol. Microbiol.">
        <title>Mesosutterella multiformis gen. nov., sp. nov., a member of the family Sutterellaceae and Sutterella megalosphaeroides sp. nov., isolated from human faeces.</title>
        <authorList>
            <person name="Sakamoto M."/>
            <person name="Ikeyama N."/>
            <person name="Kunihiro T."/>
            <person name="Iino T."/>
            <person name="Yuki M."/>
            <person name="Ohkuma M."/>
        </authorList>
    </citation>
    <scope>NUCLEOTIDE SEQUENCE [LARGE SCALE GENOMIC DNA]</scope>
    <source>
        <strain evidence="3 4">6FBBBH3</strain>
    </source>
</reference>
<evidence type="ECO:0000313" key="4">
    <source>
        <dbReference type="Proteomes" id="UP000271003"/>
    </source>
</evidence>
<organism evidence="3 4">
    <name type="scientific">Sutterella megalosphaeroides</name>
    <dbReference type="NCBI Taxonomy" id="2494234"/>
    <lineage>
        <taxon>Bacteria</taxon>
        <taxon>Pseudomonadati</taxon>
        <taxon>Pseudomonadota</taxon>
        <taxon>Betaproteobacteria</taxon>
        <taxon>Burkholderiales</taxon>
        <taxon>Sutterellaceae</taxon>
        <taxon>Sutterella</taxon>
    </lineage>
</organism>